<proteinExistence type="predicted"/>
<reference evidence="3" key="1">
    <citation type="journal article" date="2019" name="Int. J. Syst. Evol. Microbiol.">
        <title>The Global Catalogue of Microorganisms (GCM) 10K type strain sequencing project: providing services to taxonomists for standard genome sequencing and annotation.</title>
        <authorList>
            <consortium name="The Broad Institute Genomics Platform"/>
            <consortium name="The Broad Institute Genome Sequencing Center for Infectious Disease"/>
            <person name="Wu L."/>
            <person name="Ma J."/>
        </authorList>
    </citation>
    <scope>NUCLEOTIDE SEQUENCE [LARGE SCALE GENOMIC DNA]</scope>
    <source>
        <strain evidence="3">CGMCC 1.19029</strain>
    </source>
</reference>
<dbReference type="PROSITE" id="PS00571">
    <property type="entry name" value="AMIDASES"/>
    <property type="match status" value="1"/>
</dbReference>
<name>A0ABV8RW77_9BURK</name>
<dbReference type="Proteomes" id="UP001595756">
    <property type="component" value="Unassembled WGS sequence"/>
</dbReference>
<protein>
    <submittedName>
        <fullName evidence="2">Amidase</fullName>
    </submittedName>
</protein>
<comment type="caution">
    <text evidence="2">The sequence shown here is derived from an EMBL/GenBank/DDBJ whole genome shotgun (WGS) entry which is preliminary data.</text>
</comment>
<evidence type="ECO:0000259" key="1">
    <source>
        <dbReference type="Pfam" id="PF01425"/>
    </source>
</evidence>
<dbReference type="Pfam" id="PF01425">
    <property type="entry name" value="Amidase"/>
    <property type="match status" value="1"/>
</dbReference>
<dbReference type="InterPro" id="IPR036928">
    <property type="entry name" value="AS_sf"/>
</dbReference>
<dbReference type="Gene3D" id="3.90.1300.10">
    <property type="entry name" value="Amidase signature (AS) domain"/>
    <property type="match status" value="1"/>
</dbReference>
<dbReference type="PANTHER" id="PTHR11895:SF176">
    <property type="entry name" value="AMIDASE AMID-RELATED"/>
    <property type="match status" value="1"/>
</dbReference>
<keyword evidence="3" id="KW-1185">Reference proteome</keyword>
<feature type="domain" description="Amidase" evidence="1">
    <location>
        <begin position="32"/>
        <end position="442"/>
    </location>
</feature>
<accession>A0ABV8RW77</accession>
<evidence type="ECO:0000313" key="2">
    <source>
        <dbReference type="EMBL" id="MFC4296621.1"/>
    </source>
</evidence>
<dbReference type="RefSeq" id="WP_376811206.1">
    <property type="nucleotide sequence ID" value="NZ_JBHSDY010000001.1"/>
</dbReference>
<dbReference type="SUPFAM" id="SSF75304">
    <property type="entry name" value="Amidase signature (AS) enzymes"/>
    <property type="match status" value="1"/>
</dbReference>
<dbReference type="InterPro" id="IPR020556">
    <property type="entry name" value="Amidase_CS"/>
</dbReference>
<dbReference type="InterPro" id="IPR023631">
    <property type="entry name" value="Amidase_dom"/>
</dbReference>
<sequence length="462" mass="48482">MLDDILDGSLRSAAAEVASGRISARELSAAAVARITSSPSARACFLRMDAEDAASLGHDGLKAGAGGLLYGIPVAHKDLFSSPGRISSFAAHPAFHRRGTRLADALSALQQAGAVDLGALHLSEFAMGPAGWSEHYGFIDNPVSPGYVTGGSSSGSAAVVAHKAVFAALGTDTGGSIRIPAAFCGVVGLKPSNGLVSLTGVHPVSTTLDTVGSLARNVPDCARVLDALTRPGWTAGPAPYELAALSPSAAMRIGWIHPDSLPVPPDAVVLKAYEACAERLRQAGCLVQTVEVPDWTHLNSLTGLVFASEASAVHLDALRRRPAKIGAQVRERLQQGLAFPASLYVSALQQREKHRMRWRRTFFDHLDVLLCPVSPCPAPERSRYETCRDVGEILALNARVAAYTGIFNYLGVPALSLPVGREADGRTIGVQVVGDQFGEAKVFQAAGLLESVSSLGKRESWS</sequence>
<dbReference type="EMBL" id="JBHSDY010000001">
    <property type="protein sequence ID" value="MFC4296621.1"/>
    <property type="molecule type" value="Genomic_DNA"/>
</dbReference>
<gene>
    <name evidence="2" type="ORF">ACFO0J_01030</name>
</gene>
<dbReference type="InterPro" id="IPR000120">
    <property type="entry name" value="Amidase"/>
</dbReference>
<dbReference type="PANTHER" id="PTHR11895">
    <property type="entry name" value="TRANSAMIDASE"/>
    <property type="match status" value="1"/>
</dbReference>
<organism evidence="2 3">
    <name type="scientific">Castellaniella hirudinis</name>
    <dbReference type="NCBI Taxonomy" id="1144617"/>
    <lineage>
        <taxon>Bacteria</taxon>
        <taxon>Pseudomonadati</taxon>
        <taxon>Pseudomonadota</taxon>
        <taxon>Betaproteobacteria</taxon>
        <taxon>Burkholderiales</taxon>
        <taxon>Alcaligenaceae</taxon>
        <taxon>Castellaniella</taxon>
    </lineage>
</organism>
<evidence type="ECO:0000313" key="3">
    <source>
        <dbReference type="Proteomes" id="UP001595756"/>
    </source>
</evidence>